<sequence length="113" mass="11766">MGRFICYDIARQYIMDSMPSFLNVEVAACSVVPRPGLKLTPNSTASDAGLALDSAPPLKTSPASDPVDPSTMSKGPFLTGEDCKSAFNLFCCIYGIGTLGMPGNFARAGPAIA</sequence>
<organism evidence="2 3">
    <name type="scientific">Phytophthora fragariae</name>
    <dbReference type="NCBI Taxonomy" id="53985"/>
    <lineage>
        <taxon>Eukaryota</taxon>
        <taxon>Sar</taxon>
        <taxon>Stramenopiles</taxon>
        <taxon>Oomycota</taxon>
        <taxon>Peronosporomycetes</taxon>
        <taxon>Peronosporales</taxon>
        <taxon>Peronosporaceae</taxon>
        <taxon>Phytophthora</taxon>
    </lineage>
</organism>
<reference evidence="2 3" key="1">
    <citation type="submission" date="2018-08" db="EMBL/GenBank/DDBJ databases">
        <title>Genomic investigation of the strawberry pathogen Phytophthora fragariae indicates pathogenicity is determined by transcriptional variation in three key races.</title>
        <authorList>
            <person name="Adams T.M."/>
            <person name="Armitage A.D."/>
            <person name="Sobczyk M.K."/>
            <person name="Bates H.J."/>
            <person name="Dunwell J.M."/>
            <person name="Nellist C.F."/>
            <person name="Harrison R.J."/>
        </authorList>
    </citation>
    <scope>NUCLEOTIDE SEQUENCE [LARGE SCALE GENOMIC DNA]</scope>
    <source>
        <strain evidence="2 3">NOV-5</strain>
    </source>
</reference>
<gene>
    <name evidence="2" type="ORF">PF006_g17868</name>
</gene>
<evidence type="ECO:0000256" key="1">
    <source>
        <dbReference type="SAM" id="MobiDB-lite"/>
    </source>
</evidence>
<comment type="caution">
    <text evidence="2">The sequence shown here is derived from an EMBL/GenBank/DDBJ whole genome shotgun (WGS) entry which is preliminary data.</text>
</comment>
<feature type="non-terminal residue" evidence="2">
    <location>
        <position position="113"/>
    </location>
</feature>
<name>A0A6A3SVS3_9STRA</name>
<evidence type="ECO:0000313" key="3">
    <source>
        <dbReference type="Proteomes" id="UP000440732"/>
    </source>
</evidence>
<dbReference type="Proteomes" id="UP000440732">
    <property type="component" value="Unassembled WGS sequence"/>
</dbReference>
<accession>A0A6A3SVS3</accession>
<proteinExistence type="predicted"/>
<dbReference type="AlphaFoldDB" id="A0A6A3SVS3"/>
<protein>
    <recommendedName>
        <fullName evidence="4">Amino acid transporter transmembrane domain-containing protein</fullName>
    </recommendedName>
</protein>
<feature type="region of interest" description="Disordered" evidence="1">
    <location>
        <begin position="47"/>
        <end position="71"/>
    </location>
</feature>
<evidence type="ECO:0008006" key="4">
    <source>
        <dbReference type="Google" id="ProtNLM"/>
    </source>
</evidence>
<dbReference type="EMBL" id="QXGA01001348">
    <property type="protein sequence ID" value="KAE9121538.1"/>
    <property type="molecule type" value="Genomic_DNA"/>
</dbReference>
<evidence type="ECO:0000313" key="2">
    <source>
        <dbReference type="EMBL" id="KAE9121538.1"/>
    </source>
</evidence>